<comment type="caution">
    <text evidence="1">The sequence shown here is derived from an EMBL/GenBank/DDBJ whole genome shotgun (WGS) entry which is preliminary data.</text>
</comment>
<dbReference type="InterPro" id="IPR010413">
    <property type="entry name" value="HutX-like"/>
</dbReference>
<dbReference type="Gene3D" id="3.40.1570.10">
    <property type="entry name" value="HemS/ChuS/ChuX like domains"/>
    <property type="match status" value="1"/>
</dbReference>
<dbReference type="STRING" id="505317.OA57_02440"/>
<evidence type="ECO:0000313" key="2">
    <source>
        <dbReference type="Proteomes" id="UP000030380"/>
    </source>
</evidence>
<dbReference type="RefSeq" id="WP_034612966.1">
    <property type="nucleotide sequence ID" value="NZ_JSUM01000003.1"/>
</dbReference>
<name>A0A0A3ANX7_9PAST</name>
<reference evidence="1 2" key="1">
    <citation type="submission" date="2014-11" db="EMBL/GenBank/DDBJ databases">
        <title>Draft genome sequence of Chelonobacter oris 1662T, associated with respiratory disease in Hermann's Tortoises.</title>
        <authorList>
            <person name="Kudirkiene E."/>
            <person name="Hansen M.J."/>
            <person name="Bojesen A.M."/>
        </authorList>
    </citation>
    <scope>NUCLEOTIDE SEQUENCE [LARGE SCALE GENOMIC DNA]</scope>
    <source>
        <strain evidence="1 2">1662</strain>
    </source>
</reference>
<dbReference type="Proteomes" id="UP000030380">
    <property type="component" value="Unassembled WGS sequence"/>
</dbReference>
<dbReference type="PIRSF" id="PIRSF030840">
    <property type="entry name" value="DUF1008"/>
    <property type="match status" value="1"/>
</dbReference>
<dbReference type="EMBL" id="JSUM01000003">
    <property type="protein sequence ID" value="KGQ71108.1"/>
    <property type="molecule type" value="Genomic_DNA"/>
</dbReference>
<keyword evidence="2" id="KW-1185">Reference proteome</keyword>
<dbReference type="InterPro" id="IPR053733">
    <property type="entry name" value="Heme_Transport_Util_sf"/>
</dbReference>
<dbReference type="CDD" id="cd16829">
    <property type="entry name" value="ChuX_HutX-like"/>
    <property type="match status" value="1"/>
</dbReference>
<dbReference type="OrthoDB" id="8781266at2"/>
<dbReference type="Pfam" id="PF06228">
    <property type="entry name" value="ChuX_HutX"/>
    <property type="match status" value="1"/>
</dbReference>
<dbReference type="AlphaFoldDB" id="A0A0A3ANX7"/>
<sequence>MDLTQLQQKLQQEQPMVLEAFAEQYQVTLHDILSALGCKMIAGEHIDRIWHEITEWDTMTLIVHTTDGIWEWSGKLPSGTYRHGYFNLRAKSGLSGHIKFANCARIAFLKREFMGSDTACVIFLNQRGNAICKIFVGRDSHRRLLADQLAHFEHMQQY</sequence>
<protein>
    <submittedName>
        <fullName evidence="1">ShuX</fullName>
    </submittedName>
</protein>
<dbReference type="SUPFAM" id="SSF144064">
    <property type="entry name" value="Heme iron utilization protein-like"/>
    <property type="match status" value="1"/>
</dbReference>
<gene>
    <name evidence="1" type="ORF">OA57_02440</name>
</gene>
<accession>A0A0A3ANX7</accession>
<proteinExistence type="predicted"/>
<evidence type="ECO:0000313" key="1">
    <source>
        <dbReference type="EMBL" id="KGQ71108.1"/>
    </source>
</evidence>
<organism evidence="1 2">
    <name type="scientific">Chelonobacter oris</name>
    <dbReference type="NCBI Taxonomy" id="505317"/>
    <lineage>
        <taxon>Bacteria</taxon>
        <taxon>Pseudomonadati</taxon>
        <taxon>Pseudomonadota</taxon>
        <taxon>Gammaproteobacteria</taxon>
        <taxon>Pasteurellales</taxon>
        <taxon>Pasteurellaceae</taxon>
        <taxon>Chelonobacter</taxon>
    </lineage>
</organism>
<dbReference type="NCBIfam" id="TIGR04108">
    <property type="entry name" value="HutX"/>
    <property type="match status" value="1"/>
</dbReference>